<dbReference type="InterPro" id="IPR036869">
    <property type="entry name" value="J_dom_sf"/>
</dbReference>
<reference evidence="5" key="1">
    <citation type="submission" date="2024-06" db="EMBL/GenBank/DDBJ databases">
        <title>Multi-omics analyses provide insights into the biosynthesis of the anticancer antibiotic pleurotin in Hohenbuehelia grisea.</title>
        <authorList>
            <person name="Weaver J.A."/>
            <person name="Alberti F."/>
        </authorList>
    </citation>
    <scope>NUCLEOTIDE SEQUENCE [LARGE SCALE GENOMIC DNA]</scope>
    <source>
        <strain evidence="5">T-177</strain>
    </source>
</reference>
<feature type="compositionally biased region" description="Basic and acidic residues" evidence="2">
    <location>
        <begin position="225"/>
        <end position="244"/>
    </location>
</feature>
<protein>
    <recommendedName>
        <fullName evidence="3">J domain-containing protein</fullName>
    </recommendedName>
</protein>
<organism evidence="4 5">
    <name type="scientific">Hohenbuehelia grisea</name>
    <dbReference type="NCBI Taxonomy" id="104357"/>
    <lineage>
        <taxon>Eukaryota</taxon>
        <taxon>Fungi</taxon>
        <taxon>Dikarya</taxon>
        <taxon>Basidiomycota</taxon>
        <taxon>Agaricomycotina</taxon>
        <taxon>Agaricomycetes</taxon>
        <taxon>Agaricomycetidae</taxon>
        <taxon>Agaricales</taxon>
        <taxon>Pleurotineae</taxon>
        <taxon>Pleurotaceae</taxon>
        <taxon>Hohenbuehelia</taxon>
    </lineage>
</organism>
<dbReference type="InterPro" id="IPR001623">
    <property type="entry name" value="DnaJ_domain"/>
</dbReference>
<dbReference type="Pfam" id="PF14308">
    <property type="entry name" value="DnaJ-X"/>
    <property type="match status" value="1"/>
</dbReference>
<dbReference type="PRINTS" id="PR00625">
    <property type="entry name" value="JDOMAIN"/>
</dbReference>
<sequence>MAPVETEYYDLLGVKTDADDTELKKAYRKQAMKYHPDKNPSPDAEEKFKDISKAYQVLSDPNLRVVYDKNGKSMADKEGGFNMEDAAGFFANVFGGERFVDYIGEISIMKDMTAAATTMMSEEEKADIEKQMNEGRAAASPSVTEAASPAAGVSATPSAPVAEDGIRVAPSSPPKSPTTANPAAPPAPAAAGASEPTLAPAPGSSLASPSAGDTPSPSPSTLSAQEKDKKKEKEKHKLSQEQREALRAQELERKQKMRERVDTLTKKLIERLRPFVEAKQPGDKQDAETMAFEQRMRREVEDLKLESFGVELLHTIGHVYMMKATSFLKSKKFLGIPGFFSRLKEKGSFAKDVMGVIGSALSVRDLMIEMEKLQAKGEVAEEELAALEQDVTGKIMLASWRGARLEVIQVLREVVDNVLKEPNVSEAVLVNRAKGLLFTGAIFKSAVPDESDQERRELERMVAEAANPKSKQQTASRLAAARAKRDEAQRLAKESKATGSATPTPAPAPAPTAEPVPAPAAATAPAS</sequence>
<dbReference type="InterPro" id="IPR018253">
    <property type="entry name" value="DnaJ_domain_CS"/>
</dbReference>
<dbReference type="SMART" id="SM00271">
    <property type="entry name" value="DnaJ"/>
    <property type="match status" value="1"/>
</dbReference>
<dbReference type="SUPFAM" id="SSF46565">
    <property type="entry name" value="Chaperone J-domain"/>
    <property type="match status" value="1"/>
</dbReference>
<keyword evidence="1" id="KW-0175">Coiled coil</keyword>
<feature type="compositionally biased region" description="Polar residues" evidence="2">
    <location>
        <begin position="213"/>
        <end position="224"/>
    </location>
</feature>
<dbReference type="Proteomes" id="UP001556367">
    <property type="component" value="Unassembled WGS sequence"/>
</dbReference>
<evidence type="ECO:0000313" key="5">
    <source>
        <dbReference type="Proteomes" id="UP001556367"/>
    </source>
</evidence>
<accession>A0ABR3JEA9</accession>
<feature type="domain" description="J" evidence="3">
    <location>
        <begin position="7"/>
        <end position="71"/>
    </location>
</feature>
<dbReference type="CDD" id="cd06257">
    <property type="entry name" value="DnaJ"/>
    <property type="match status" value="1"/>
</dbReference>
<feature type="compositionally biased region" description="Pro residues" evidence="2">
    <location>
        <begin position="504"/>
        <end position="518"/>
    </location>
</feature>
<dbReference type="InterPro" id="IPR052814">
    <property type="entry name" value="Peroxisomal_DnaJ"/>
</dbReference>
<proteinExistence type="predicted"/>
<keyword evidence="5" id="KW-1185">Reference proteome</keyword>
<evidence type="ECO:0000256" key="1">
    <source>
        <dbReference type="SAM" id="Coils"/>
    </source>
</evidence>
<feature type="region of interest" description="Disordered" evidence="2">
    <location>
        <begin position="464"/>
        <end position="527"/>
    </location>
</feature>
<evidence type="ECO:0000256" key="2">
    <source>
        <dbReference type="SAM" id="MobiDB-lite"/>
    </source>
</evidence>
<dbReference type="InterPro" id="IPR026894">
    <property type="entry name" value="DnaJ_X"/>
</dbReference>
<dbReference type="PANTHER" id="PTHR45006">
    <property type="entry name" value="DNAJ-LIKE PROTEIN 1"/>
    <property type="match status" value="1"/>
</dbReference>
<dbReference type="EMBL" id="JASNQZ010000008">
    <property type="protein sequence ID" value="KAL0953820.1"/>
    <property type="molecule type" value="Genomic_DNA"/>
</dbReference>
<evidence type="ECO:0000313" key="4">
    <source>
        <dbReference type="EMBL" id="KAL0953820.1"/>
    </source>
</evidence>
<name>A0ABR3JEA9_9AGAR</name>
<evidence type="ECO:0000259" key="3">
    <source>
        <dbReference type="PROSITE" id="PS50076"/>
    </source>
</evidence>
<dbReference type="Pfam" id="PF00226">
    <property type="entry name" value="DnaJ"/>
    <property type="match status" value="1"/>
</dbReference>
<feature type="compositionally biased region" description="Low complexity" evidence="2">
    <location>
        <begin position="189"/>
        <end position="212"/>
    </location>
</feature>
<gene>
    <name evidence="4" type="ORF">HGRIS_005000</name>
</gene>
<dbReference type="PROSITE" id="PS50076">
    <property type="entry name" value="DNAJ_2"/>
    <property type="match status" value="1"/>
</dbReference>
<dbReference type="PANTHER" id="PTHR45006:SF1">
    <property type="entry name" value="DNAJ-LIKE PROTEIN 1"/>
    <property type="match status" value="1"/>
</dbReference>
<feature type="region of interest" description="Disordered" evidence="2">
    <location>
        <begin position="120"/>
        <end position="244"/>
    </location>
</feature>
<comment type="caution">
    <text evidence="4">The sequence shown here is derived from an EMBL/GenBank/DDBJ whole genome shotgun (WGS) entry which is preliminary data.</text>
</comment>
<dbReference type="PROSITE" id="PS00636">
    <property type="entry name" value="DNAJ_1"/>
    <property type="match status" value="1"/>
</dbReference>
<feature type="coiled-coil region" evidence="1">
    <location>
        <begin position="363"/>
        <end position="390"/>
    </location>
</feature>
<feature type="compositionally biased region" description="Basic and acidic residues" evidence="2">
    <location>
        <begin position="483"/>
        <end position="496"/>
    </location>
</feature>
<dbReference type="Gene3D" id="1.10.287.110">
    <property type="entry name" value="DnaJ domain"/>
    <property type="match status" value="1"/>
</dbReference>